<dbReference type="GO" id="GO:0007018">
    <property type="term" value="P:microtubule-based movement"/>
    <property type="evidence" value="ECO:0007669"/>
    <property type="project" value="InterPro"/>
</dbReference>
<proteinExistence type="predicted"/>
<evidence type="ECO:0000259" key="1">
    <source>
        <dbReference type="Pfam" id="PF12781"/>
    </source>
</evidence>
<dbReference type="PANTHER" id="PTHR45703">
    <property type="entry name" value="DYNEIN HEAVY CHAIN"/>
    <property type="match status" value="1"/>
</dbReference>
<dbReference type="AlphaFoldDB" id="A0A812NQU3"/>
<protein>
    <submittedName>
        <fullName evidence="2">ODA11 protein</fullName>
    </submittedName>
</protein>
<dbReference type="GO" id="GO:0045505">
    <property type="term" value="F:dynein intermediate chain binding"/>
    <property type="evidence" value="ECO:0007669"/>
    <property type="project" value="InterPro"/>
</dbReference>
<name>A0A812NQU3_9DINO</name>
<reference evidence="2" key="1">
    <citation type="submission" date="2021-02" db="EMBL/GenBank/DDBJ databases">
        <authorList>
            <person name="Dougan E. K."/>
            <person name="Rhodes N."/>
            <person name="Thang M."/>
            <person name="Chan C."/>
        </authorList>
    </citation>
    <scope>NUCLEOTIDE SEQUENCE</scope>
</reference>
<dbReference type="InterPro" id="IPR035706">
    <property type="entry name" value="AAA_9"/>
</dbReference>
<feature type="domain" description="Dynein heavy chain ATP-binding dynein motor region" evidence="1">
    <location>
        <begin position="5"/>
        <end position="60"/>
    </location>
</feature>
<dbReference type="Proteomes" id="UP000604046">
    <property type="component" value="Unassembled WGS sequence"/>
</dbReference>
<keyword evidence="3" id="KW-1185">Reference proteome</keyword>
<sequence length="74" mass="8450">MLFQQDQLLFLVVKLERPDLARTKSELIQQQNEFKVRLADLESYLLEKLAGAEGDILEDQGWVGYPVSGATARR</sequence>
<dbReference type="Gene3D" id="6.10.140.1060">
    <property type="match status" value="1"/>
</dbReference>
<dbReference type="Pfam" id="PF12781">
    <property type="entry name" value="AAA_9"/>
    <property type="match status" value="1"/>
</dbReference>
<dbReference type="EMBL" id="CAJNDS010002069">
    <property type="protein sequence ID" value="CAE7303387.1"/>
    <property type="molecule type" value="Genomic_DNA"/>
</dbReference>
<dbReference type="GO" id="GO:0051959">
    <property type="term" value="F:dynein light intermediate chain binding"/>
    <property type="evidence" value="ECO:0007669"/>
    <property type="project" value="InterPro"/>
</dbReference>
<gene>
    <name evidence="2" type="primary">ODA11</name>
    <name evidence="2" type="ORF">SNAT2548_LOCUS15953</name>
</gene>
<accession>A0A812NQU3</accession>
<organism evidence="2 3">
    <name type="scientific">Symbiodinium natans</name>
    <dbReference type="NCBI Taxonomy" id="878477"/>
    <lineage>
        <taxon>Eukaryota</taxon>
        <taxon>Sar</taxon>
        <taxon>Alveolata</taxon>
        <taxon>Dinophyceae</taxon>
        <taxon>Suessiales</taxon>
        <taxon>Symbiodiniaceae</taxon>
        <taxon>Symbiodinium</taxon>
    </lineage>
</organism>
<dbReference type="PANTHER" id="PTHR45703:SF8">
    <property type="entry name" value="DYNEINS HEAVY CHAIN"/>
    <property type="match status" value="1"/>
</dbReference>
<dbReference type="InterPro" id="IPR026983">
    <property type="entry name" value="DHC"/>
</dbReference>
<comment type="caution">
    <text evidence="2">The sequence shown here is derived from an EMBL/GenBank/DDBJ whole genome shotgun (WGS) entry which is preliminary data.</text>
</comment>
<dbReference type="GO" id="GO:0030286">
    <property type="term" value="C:dynein complex"/>
    <property type="evidence" value="ECO:0007669"/>
    <property type="project" value="InterPro"/>
</dbReference>
<evidence type="ECO:0000313" key="2">
    <source>
        <dbReference type="EMBL" id="CAE7303387.1"/>
    </source>
</evidence>
<evidence type="ECO:0000313" key="3">
    <source>
        <dbReference type="Proteomes" id="UP000604046"/>
    </source>
</evidence>
<dbReference type="OrthoDB" id="431346at2759"/>